<reference evidence="2" key="1">
    <citation type="submission" date="2021-11" db="EMBL/GenBank/DDBJ databases">
        <title>BS-T2-15 a new species belonging to the Comamonadaceae family isolated from the soil of a French oak forest.</title>
        <authorList>
            <person name="Mieszkin S."/>
            <person name="Alain K."/>
        </authorList>
    </citation>
    <scope>NUCLEOTIDE SEQUENCE</scope>
    <source>
        <strain evidence="2">BS-T2-15</strain>
    </source>
</reference>
<keyword evidence="1" id="KW-0732">Signal</keyword>
<accession>A0A9X1YNH1</accession>
<feature type="signal peptide" evidence="1">
    <location>
        <begin position="1"/>
        <end position="30"/>
    </location>
</feature>
<evidence type="ECO:0000313" key="2">
    <source>
        <dbReference type="EMBL" id="MCK9687988.1"/>
    </source>
</evidence>
<evidence type="ECO:0000313" key="3">
    <source>
        <dbReference type="Proteomes" id="UP001139353"/>
    </source>
</evidence>
<dbReference type="AlphaFoldDB" id="A0A9X1YNH1"/>
<feature type="chain" id="PRO_5040751386" evidence="1">
    <location>
        <begin position="31"/>
        <end position="48"/>
    </location>
</feature>
<dbReference type="RefSeq" id="WP_275684030.1">
    <property type="nucleotide sequence ID" value="NZ_JAJLJH010000006.1"/>
</dbReference>
<dbReference type="Proteomes" id="UP001139353">
    <property type="component" value="Unassembled WGS sequence"/>
</dbReference>
<proteinExistence type="predicted"/>
<keyword evidence="3" id="KW-1185">Reference proteome</keyword>
<gene>
    <name evidence="2" type="ORF">LPC04_19970</name>
</gene>
<evidence type="ECO:0000256" key="1">
    <source>
        <dbReference type="SAM" id="SignalP"/>
    </source>
</evidence>
<organism evidence="2 3">
    <name type="scientific">Scleromatobacter humisilvae</name>
    <dbReference type="NCBI Taxonomy" id="2897159"/>
    <lineage>
        <taxon>Bacteria</taxon>
        <taxon>Pseudomonadati</taxon>
        <taxon>Pseudomonadota</taxon>
        <taxon>Betaproteobacteria</taxon>
        <taxon>Burkholderiales</taxon>
        <taxon>Sphaerotilaceae</taxon>
        <taxon>Scleromatobacter</taxon>
    </lineage>
</organism>
<protein>
    <submittedName>
        <fullName evidence="2">Uncharacterized protein</fullName>
    </submittedName>
</protein>
<comment type="caution">
    <text evidence="2">The sequence shown here is derived from an EMBL/GenBank/DDBJ whole genome shotgun (WGS) entry which is preliminary data.</text>
</comment>
<name>A0A9X1YNH1_9BURK</name>
<dbReference type="EMBL" id="JAJLJH010000006">
    <property type="protein sequence ID" value="MCK9687988.1"/>
    <property type="molecule type" value="Genomic_DNA"/>
</dbReference>
<sequence>MNTTRTQRLVAAFASAITTLALFTAVVAQAQPPVADSLFAQAAAVRVA</sequence>